<evidence type="ECO:0000313" key="3">
    <source>
        <dbReference type="Proteomes" id="UP001180020"/>
    </source>
</evidence>
<proteinExistence type="predicted"/>
<evidence type="ECO:0000256" key="1">
    <source>
        <dbReference type="SAM" id="Phobius"/>
    </source>
</evidence>
<accession>A0AAV9EVL1</accession>
<keyword evidence="3" id="KW-1185">Reference proteome</keyword>
<keyword evidence="1" id="KW-0812">Transmembrane</keyword>
<feature type="transmembrane region" description="Helical" evidence="1">
    <location>
        <begin position="38"/>
        <end position="67"/>
    </location>
</feature>
<keyword evidence="1" id="KW-0472">Membrane</keyword>
<keyword evidence="1" id="KW-1133">Transmembrane helix</keyword>
<dbReference type="EMBL" id="JAUJYO010000005">
    <property type="protein sequence ID" value="KAK1317810.1"/>
    <property type="molecule type" value="Genomic_DNA"/>
</dbReference>
<organism evidence="2 3">
    <name type="scientific">Acorus calamus</name>
    <name type="common">Sweet flag</name>
    <dbReference type="NCBI Taxonomy" id="4465"/>
    <lineage>
        <taxon>Eukaryota</taxon>
        <taxon>Viridiplantae</taxon>
        <taxon>Streptophyta</taxon>
        <taxon>Embryophyta</taxon>
        <taxon>Tracheophyta</taxon>
        <taxon>Spermatophyta</taxon>
        <taxon>Magnoliopsida</taxon>
        <taxon>Liliopsida</taxon>
        <taxon>Acoraceae</taxon>
        <taxon>Acorus</taxon>
    </lineage>
</organism>
<reference evidence="2" key="1">
    <citation type="journal article" date="2023" name="Nat. Commun.">
        <title>Diploid and tetraploid genomes of Acorus and the evolution of monocots.</title>
        <authorList>
            <person name="Ma L."/>
            <person name="Liu K.W."/>
            <person name="Li Z."/>
            <person name="Hsiao Y.Y."/>
            <person name="Qi Y."/>
            <person name="Fu T."/>
            <person name="Tang G.D."/>
            <person name="Zhang D."/>
            <person name="Sun W.H."/>
            <person name="Liu D.K."/>
            <person name="Li Y."/>
            <person name="Chen G.Z."/>
            <person name="Liu X.D."/>
            <person name="Liao X.Y."/>
            <person name="Jiang Y.T."/>
            <person name="Yu X."/>
            <person name="Hao Y."/>
            <person name="Huang J."/>
            <person name="Zhao X.W."/>
            <person name="Ke S."/>
            <person name="Chen Y.Y."/>
            <person name="Wu W.L."/>
            <person name="Hsu J.L."/>
            <person name="Lin Y.F."/>
            <person name="Huang M.D."/>
            <person name="Li C.Y."/>
            <person name="Huang L."/>
            <person name="Wang Z.W."/>
            <person name="Zhao X."/>
            <person name="Zhong W.Y."/>
            <person name="Peng D.H."/>
            <person name="Ahmad S."/>
            <person name="Lan S."/>
            <person name="Zhang J.S."/>
            <person name="Tsai W.C."/>
            <person name="Van de Peer Y."/>
            <person name="Liu Z.J."/>
        </authorList>
    </citation>
    <scope>NUCLEOTIDE SEQUENCE</scope>
    <source>
        <strain evidence="2">CP</strain>
    </source>
</reference>
<dbReference type="Proteomes" id="UP001180020">
    <property type="component" value="Unassembled WGS sequence"/>
</dbReference>
<gene>
    <name evidence="2" type="ORF">QJS10_CPA05g01531</name>
</gene>
<reference evidence="2" key="2">
    <citation type="submission" date="2023-06" db="EMBL/GenBank/DDBJ databases">
        <authorList>
            <person name="Ma L."/>
            <person name="Liu K.-W."/>
            <person name="Li Z."/>
            <person name="Hsiao Y.-Y."/>
            <person name="Qi Y."/>
            <person name="Fu T."/>
            <person name="Tang G."/>
            <person name="Zhang D."/>
            <person name="Sun W.-H."/>
            <person name="Liu D.-K."/>
            <person name="Li Y."/>
            <person name="Chen G.-Z."/>
            <person name="Liu X.-D."/>
            <person name="Liao X.-Y."/>
            <person name="Jiang Y.-T."/>
            <person name="Yu X."/>
            <person name="Hao Y."/>
            <person name="Huang J."/>
            <person name="Zhao X.-W."/>
            <person name="Ke S."/>
            <person name="Chen Y.-Y."/>
            <person name="Wu W.-L."/>
            <person name="Hsu J.-L."/>
            <person name="Lin Y.-F."/>
            <person name="Huang M.-D."/>
            <person name="Li C.-Y."/>
            <person name="Huang L."/>
            <person name="Wang Z.-W."/>
            <person name="Zhao X."/>
            <person name="Zhong W.-Y."/>
            <person name="Peng D.-H."/>
            <person name="Ahmad S."/>
            <person name="Lan S."/>
            <person name="Zhang J.-S."/>
            <person name="Tsai W.-C."/>
            <person name="Van De Peer Y."/>
            <person name="Liu Z.-J."/>
        </authorList>
    </citation>
    <scope>NUCLEOTIDE SEQUENCE</scope>
    <source>
        <strain evidence="2">CP</strain>
        <tissue evidence="2">Leaves</tissue>
    </source>
</reference>
<dbReference type="AlphaFoldDB" id="A0AAV9EVL1"/>
<evidence type="ECO:0000313" key="2">
    <source>
        <dbReference type="EMBL" id="KAK1317810.1"/>
    </source>
</evidence>
<name>A0AAV9EVL1_ACOCL</name>
<sequence>MVVGLGLLLSEVCGESWLGGREFGLVLIDQLFDESLVFFFFFFFFVGCQALSFLCCCCCELGLSWLLQGGLGEKKPREEKVWC</sequence>
<comment type="caution">
    <text evidence="2">The sequence shown here is derived from an EMBL/GenBank/DDBJ whole genome shotgun (WGS) entry which is preliminary data.</text>
</comment>
<protein>
    <submittedName>
        <fullName evidence="2">Uncharacterized protein</fullName>
    </submittedName>
</protein>